<keyword evidence="5" id="KW-1185">Reference proteome</keyword>
<dbReference type="GO" id="GO:0003677">
    <property type="term" value="F:DNA binding"/>
    <property type="evidence" value="ECO:0007669"/>
    <property type="project" value="InterPro"/>
</dbReference>
<dbReference type="GO" id="GO:0005667">
    <property type="term" value="C:transcription regulator complex"/>
    <property type="evidence" value="ECO:0007669"/>
    <property type="project" value="TreeGrafter"/>
</dbReference>
<organism evidence="5 6">
    <name type="scientific">Bombus terrestris</name>
    <name type="common">Buff-tailed bumblebee</name>
    <name type="synonym">Apis terrestris</name>
    <dbReference type="NCBI Taxonomy" id="30195"/>
    <lineage>
        <taxon>Eukaryota</taxon>
        <taxon>Metazoa</taxon>
        <taxon>Ecdysozoa</taxon>
        <taxon>Arthropoda</taxon>
        <taxon>Hexapoda</taxon>
        <taxon>Insecta</taxon>
        <taxon>Pterygota</taxon>
        <taxon>Neoptera</taxon>
        <taxon>Endopterygota</taxon>
        <taxon>Hymenoptera</taxon>
        <taxon>Apocrita</taxon>
        <taxon>Aculeata</taxon>
        <taxon>Apoidea</taxon>
        <taxon>Anthophila</taxon>
        <taxon>Apidae</taxon>
        <taxon>Bombus</taxon>
        <taxon>Bombus</taxon>
    </lineage>
</organism>
<dbReference type="PANTHER" id="PTHR12243:SF67">
    <property type="entry name" value="COREPRESSOR OF PANGOLIN, ISOFORM A-RELATED"/>
    <property type="match status" value="1"/>
</dbReference>
<feature type="domain" description="BESS" evidence="4">
    <location>
        <begin position="178"/>
        <end position="217"/>
    </location>
</feature>
<dbReference type="GO" id="GO:0006357">
    <property type="term" value="P:regulation of transcription by RNA polymerase II"/>
    <property type="evidence" value="ECO:0007669"/>
    <property type="project" value="TreeGrafter"/>
</dbReference>
<dbReference type="PROSITE" id="PS51031">
    <property type="entry name" value="BESS"/>
    <property type="match status" value="1"/>
</dbReference>
<evidence type="ECO:0000259" key="4">
    <source>
        <dbReference type="PROSITE" id="PS51031"/>
    </source>
</evidence>
<dbReference type="SMART" id="SM00595">
    <property type="entry name" value="MADF"/>
    <property type="match status" value="1"/>
</dbReference>
<evidence type="ECO:0000313" key="6">
    <source>
        <dbReference type="RefSeq" id="XP_012173112.2"/>
    </source>
</evidence>
<feature type="domain" description="MADF" evidence="3">
    <location>
        <begin position="5"/>
        <end position="108"/>
    </location>
</feature>
<dbReference type="GO" id="GO:0005634">
    <property type="term" value="C:nucleus"/>
    <property type="evidence" value="ECO:0007669"/>
    <property type="project" value="UniProtKB-SubCell"/>
</dbReference>
<feature type="compositionally biased region" description="Polar residues" evidence="2">
    <location>
        <begin position="134"/>
        <end position="144"/>
    </location>
</feature>
<dbReference type="AlphaFoldDB" id="A0A9B2MQ54"/>
<proteinExistence type="predicted"/>
<evidence type="ECO:0000256" key="1">
    <source>
        <dbReference type="PROSITE-ProRule" id="PRU00371"/>
    </source>
</evidence>
<dbReference type="Pfam" id="PF02944">
    <property type="entry name" value="BESS"/>
    <property type="match status" value="1"/>
</dbReference>
<dbReference type="Pfam" id="PF10545">
    <property type="entry name" value="MADF_DNA_bdg"/>
    <property type="match status" value="1"/>
</dbReference>
<accession>A0A9B2MQ54</accession>
<gene>
    <name evidence="6" type="primary">LOC100646079</name>
</gene>
<evidence type="ECO:0000256" key="2">
    <source>
        <dbReference type="SAM" id="MobiDB-lite"/>
    </source>
</evidence>
<dbReference type="PROSITE" id="PS51029">
    <property type="entry name" value="MADF"/>
    <property type="match status" value="1"/>
</dbReference>
<dbReference type="InterPro" id="IPR006578">
    <property type="entry name" value="MADF-dom"/>
</dbReference>
<evidence type="ECO:0000313" key="5">
    <source>
        <dbReference type="Proteomes" id="UP000835206"/>
    </source>
</evidence>
<sequence>MDVEVLISEVEKHPAVWDVSNNEYKNKLKRNEAWLRVASIVIPNFMQKIETDKKMILQEVISKWRSVRDNYIRSLRKRDRNNKLGTVPKRKIQYIYEEQLEFLKKCRLQEDANSNTEVVRNDLMSTDSRTNITNGFGSIFNNEETNNESRYPRERAKRTNAEGEVVNFSEYKKNTNDDDDDVAFYKSTLPLIKTFNLEQKVQYRMQIMQLIQDVRNSSVQRTLSNSNT</sequence>
<evidence type="ECO:0000259" key="3">
    <source>
        <dbReference type="PROSITE" id="PS51029"/>
    </source>
</evidence>
<dbReference type="InterPro" id="IPR039353">
    <property type="entry name" value="TF_Adf1"/>
</dbReference>
<protein>
    <submittedName>
        <fullName evidence="6">Uncharacterized protein LOC100646079</fullName>
    </submittedName>
</protein>
<dbReference type="GeneID" id="100646079"/>
<dbReference type="OrthoDB" id="8038273at2759"/>
<dbReference type="RefSeq" id="XP_012173112.2">
    <property type="nucleotide sequence ID" value="XM_012317722.3"/>
</dbReference>
<dbReference type="InterPro" id="IPR004210">
    <property type="entry name" value="BESS_motif"/>
</dbReference>
<feature type="region of interest" description="Disordered" evidence="2">
    <location>
        <begin position="134"/>
        <end position="160"/>
    </location>
</feature>
<comment type="subcellular location">
    <subcellularLocation>
        <location evidence="1">Nucleus</location>
    </subcellularLocation>
</comment>
<dbReference type="Proteomes" id="UP000835206">
    <property type="component" value="Chromosome 16"/>
</dbReference>
<reference evidence="6" key="1">
    <citation type="submission" date="2025-08" db="UniProtKB">
        <authorList>
            <consortium name="RefSeq"/>
        </authorList>
    </citation>
    <scope>IDENTIFICATION</scope>
</reference>
<dbReference type="PANTHER" id="PTHR12243">
    <property type="entry name" value="MADF DOMAIN TRANSCRIPTION FACTOR"/>
    <property type="match status" value="1"/>
</dbReference>
<keyword evidence="1" id="KW-0539">Nucleus</keyword>
<feature type="compositionally biased region" description="Basic and acidic residues" evidence="2">
    <location>
        <begin position="150"/>
        <end position="160"/>
    </location>
</feature>
<dbReference type="KEGG" id="bter:100646079"/>
<name>A0A9B2MQ54_BOMTE</name>